<feature type="domain" description="NurA" evidence="2">
    <location>
        <begin position="54"/>
        <end position="329"/>
    </location>
</feature>
<organism evidence="3 4">
    <name type="scientific">Sulfuracidifex metallicus DSM 6482 = JCM 9184</name>
    <dbReference type="NCBI Taxonomy" id="523847"/>
    <lineage>
        <taxon>Archaea</taxon>
        <taxon>Thermoproteota</taxon>
        <taxon>Thermoprotei</taxon>
        <taxon>Sulfolobales</taxon>
        <taxon>Sulfolobaceae</taxon>
        <taxon>Sulfuracidifex</taxon>
    </lineage>
</organism>
<dbReference type="InterPro" id="IPR018977">
    <property type="entry name" value="NurA_domain"/>
</dbReference>
<evidence type="ECO:0000313" key="3">
    <source>
        <dbReference type="EMBL" id="MUN29443.1"/>
    </source>
</evidence>
<evidence type="ECO:0000259" key="2">
    <source>
        <dbReference type="SMART" id="SM00933"/>
    </source>
</evidence>
<accession>A0A6A9QUE1</accession>
<evidence type="ECO:0000256" key="1">
    <source>
        <dbReference type="SAM" id="Coils"/>
    </source>
</evidence>
<reference evidence="3 4" key="1">
    <citation type="submission" date="2019-10" db="EMBL/GenBank/DDBJ databases">
        <title>Sequencing and Assembly of Multiple Reported Metal-Biooxidizing Members of the Extremely Thermoacidophilic Archaeal Family Sulfolobaceae.</title>
        <authorList>
            <person name="Counts J.A."/>
            <person name="Kelly R.M."/>
        </authorList>
    </citation>
    <scope>NUCLEOTIDE SEQUENCE [LARGE SCALE GENOMIC DNA]</scope>
    <source>
        <strain evidence="3 4">DSM 6482</strain>
    </source>
</reference>
<sequence>MKSEDIVRSIKEIAERNIKDREKLNTAIEIAYEDIRDGNADFKFTEISESSPPHNACAIDGSRYIVPVQDNIFVIARAVLIRGNDKGNKEIPPEIEQEFKITSNYYDENIVGNKSILLMLQLETSLLDKCKDVNVIMIDGPLIDPPVYYQDSHIDGFPDLEDYTKMRAMKIIEKREKSMVIGISKRFSQRLLVNYFSNRGMKQISKSTENFLLSFLFLKYRMEKEIYNTPLSIGPIEWDLFFQHERKLEDLKSLEDAYQMYKEKFQEAGLKLISYYYQKDFSSPIGRIDMLNLKEEEPGKELIYVNRWAVSQVKEITILNKLADDLSNVSKKESERLISLYNLFTMSNMEKEDLILKRLGKSNY</sequence>
<name>A0A6A9QUE1_SULME</name>
<feature type="coiled-coil region" evidence="1">
    <location>
        <begin position="244"/>
        <end position="271"/>
    </location>
</feature>
<dbReference type="Pfam" id="PF09376">
    <property type="entry name" value="NurA"/>
    <property type="match status" value="1"/>
</dbReference>
<keyword evidence="1" id="KW-0175">Coiled coil</keyword>
<protein>
    <recommendedName>
        <fullName evidence="2">NurA domain-containing protein</fullName>
    </recommendedName>
</protein>
<dbReference type="RefSeq" id="WP_156017017.1">
    <property type="nucleotide sequence ID" value="NZ_WGGD01000005.1"/>
</dbReference>
<dbReference type="EMBL" id="WGGD01000005">
    <property type="protein sequence ID" value="MUN29443.1"/>
    <property type="molecule type" value="Genomic_DNA"/>
</dbReference>
<comment type="caution">
    <text evidence="3">The sequence shown here is derived from an EMBL/GenBank/DDBJ whole genome shotgun (WGS) entry which is preliminary data.</text>
</comment>
<keyword evidence="4" id="KW-1185">Reference proteome</keyword>
<proteinExistence type="predicted"/>
<dbReference type="SMART" id="SM00933">
    <property type="entry name" value="NurA"/>
    <property type="match status" value="1"/>
</dbReference>
<gene>
    <name evidence="3" type="ORF">GC250_08335</name>
</gene>
<dbReference type="Proteomes" id="UP000470772">
    <property type="component" value="Unassembled WGS sequence"/>
</dbReference>
<evidence type="ECO:0000313" key="4">
    <source>
        <dbReference type="Proteomes" id="UP000470772"/>
    </source>
</evidence>
<dbReference type="AlphaFoldDB" id="A0A6A9QUE1"/>